<reference evidence="1 2" key="1">
    <citation type="submission" date="2019-08" db="EMBL/GenBank/DDBJ databases">
        <authorList>
            <person name="Peeters C."/>
        </authorList>
    </citation>
    <scope>NUCLEOTIDE SEQUENCE [LARGE SCALE GENOMIC DNA]</scope>
    <source>
        <strain evidence="1 2">LMG 31110</strain>
    </source>
</reference>
<dbReference type="InterPro" id="IPR029052">
    <property type="entry name" value="Metallo-depent_PP-like"/>
</dbReference>
<organism evidence="1 2">
    <name type="scientific">Pandoraea communis</name>
    <dbReference type="NCBI Taxonomy" id="2508297"/>
    <lineage>
        <taxon>Bacteria</taxon>
        <taxon>Pseudomonadati</taxon>
        <taxon>Pseudomonadota</taxon>
        <taxon>Betaproteobacteria</taxon>
        <taxon>Burkholderiales</taxon>
        <taxon>Burkholderiaceae</taxon>
        <taxon>Pandoraea</taxon>
    </lineage>
</organism>
<dbReference type="RefSeq" id="WP_150689961.1">
    <property type="nucleotide sequence ID" value="NZ_CABPSJ010000002.1"/>
</dbReference>
<proteinExistence type="predicted"/>
<dbReference type="Proteomes" id="UP000337189">
    <property type="component" value="Unassembled WGS sequence"/>
</dbReference>
<sequence length="426" mass="47988">MQTKHTAHGLRFTIAVVPDTQNYVSYRNQREAGFPFNAREILWDMMHYIARNAVKHGGEIAFATGLGDMWEHQLSFDVDAEHAARGDKSVANPLLEALIPPSPEQVVNIEIPAITAAWQILDGVLPFCVIPGNHDHDHMWTDANHPPREGASFAELTVANVGSVHCGGLTNWKANFGAHTPIFRNKPWYVASFREGANSAQIFTGATHRFLHLGLEMAPDADVIAWAESVIAAFPGVPTIVSIHEFLNGNGERAPLDCFDLSRLDPERHNPGKLWDRFVARHDQILCVLNGHFHGARHRMDENQHGHQVMQFLSNYQSRKQSVRGTAPQTPVIDGIGDGWIRLMEFDLKAECPTLRLRAYSTYFKAFASDLPDYATWYREEHPDMPADEFRALDDFTVPLVDFHQRFAHARIDRDEVNDATLARHA</sequence>
<accession>A0A5E4TAQ0</accession>
<name>A0A5E4TAQ0_9BURK</name>
<dbReference type="EMBL" id="CABPSJ010000002">
    <property type="protein sequence ID" value="VVD85210.1"/>
    <property type="molecule type" value="Genomic_DNA"/>
</dbReference>
<evidence type="ECO:0000313" key="1">
    <source>
        <dbReference type="EMBL" id="VVD85210.1"/>
    </source>
</evidence>
<dbReference type="AlphaFoldDB" id="A0A5E4TAQ0"/>
<dbReference type="OrthoDB" id="9773411at2"/>
<gene>
    <name evidence="1" type="ORF">PCO31110_01319</name>
</gene>
<evidence type="ECO:0000313" key="2">
    <source>
        <dbReference type="Proteomes" id="UP000337189"/>
    </source>
</evidence>
<evidence type="ECO:0008006" key="3">
    <source>
        <dbReference type="Google" id="ProtNLM"/>
    </source>
</evidence>
<dbReference type="SUPFAM" id="SSF56300">
    <property type="entry name" value="Metallo-dependent phosphatases"/>
    <property type="match status" value="1"/>
</dbReference>
<protein>
    <recommendedName>
        <fullName evidence="3">Serine/threonine protein phosphatase</fullName>
    </recommendedName>
</protein>